<keyword evidence="5 8" id="KW-0119">Carbohydrate metabolism</keyword>
<feature type="region of interest" description="Disordered" evidence="9">
    <location>
        <begin position="338"/>
        <end position="389"/>
    </location>
</feature>
<name>A0A917CIE1_9BACL</name>
<reference evidence="12" key="2">
    <citation type="submission" date="2020-09" db="EMBL/GenBank/DDBJ databases">
        <authorList>
            <person name="Sun Q."/>
            <person name="Zhou Y."/>
        </authorList>
    </citation>
    <scope>NUCLEOTIDE SEQUENCE</scope>
    <source>
        <strain evidence="12">CGMCC 1.16134</strain>
    </source>
</reference>
<dbReference type="SUPFAM" id="SSF51445">
    <property type="entry name" value="(Trans)glycosidases"/>
    <property type="match status" value="1"/>
</dbReference>
<keyword evidence="10" id="KW-0732">Signal</keyword>
<accession>A0A917CIE1</accession>
<dbReference type="InterPro" id="IPR001956">
    <property type="entry name" value="CBM3"/>
</dbReference>
<dbReference type="Gene3D" id="2.60.40.710">
    <property type="entry name" value="Endoglucanase-like"/>
    <property type="match status" value="1"/>
</dbReference>
<reference evidence="12" key="1">
    <citation type="journal article" date="2014" name="Int. J. Syst. Evol. Microbiol.">
        <title>Complete genome sequence of Corynebacterium casei LMG S-19264T (=DSM 44701T), isolated from a smear-ripened cheese.</title>
        <authorList>
            <consortium name="US DOE Joint Genome Institute (JGI-PGF)"/>
            <person name="Walter F."/>
            <person name="Albersmeier A."/>
            <person name="Kalinowski J."/>
            <person name="Ruckert C."/>
        </authorList>
    </citation>
    <scope>NUCLEOTIDE SEQUENCE</scope>
    <source>
        <strain evidence="12">CGMCC 1.16134</strain>
    </source>
</reference>
<organism evidence="12 13">
    <name type="scientific">Paenibacillus albidus</name>
    <dbReference type="NCBI Taxonomy" id="2041023"/>
    <lineage>
        <taxon>Bacteria</taxon>
        <taxon>Bacillati</taxon>
        <taxon>Bacillota</taxon>
        <taxon>Bacilli</taxon>
        <taxon>Bacillales</taxon>
        <taxon>Paenibacillaceae</taxon>
        <taxon>Paenibacillus</taxon>
    </lineage>
</organism>
<feature type="compositionally biased region" description="Low complexity" evidence="9">
    <location>
        <begin position="373"/>
        <end position="389"/>
    </location>
</feature>
<feature type="compositionally biased region" description="Low complexity" evidence="9">
    <location>
        <begin position="341"/>
        <end position="363"/>
    </location>
</feature>
<dbReference type="InterPro" id="IPR036966">
    <property type="entry name" value="CBM3_sf"/>
</dbReference>
<dbReference type="Pfam" id="PF00942">
    <property type="entry name" value="CBM_3"/>
    <property type="match status" value="1"/>
</dbReference>
<comment type="catalytic activity">
    <reaction evidence="1 8">
        <text>Endohydrolysis of (1-&gt;4)-beta-D-glucosidic linkages in cellulose, lichenin and cereal beta-D-glucans.</text>
        <dbReference type="EC" id="3.2.1.4"/>
    </reaction>
</comment>
<evidence type="ECO:0000256" key="9">
    <source>
        <dbReference type="SAM" id="MobiDB-lite"/>
    </source>
</evidence>
<evidence type="ECO:0000256" key="7">
    <source>
        <dbReference type="ARBA" id="ARBA00023326"/>
    </source>
</evidence>
<dbReference type="GO" id="GO:0030248">
    <property type="term" value="F:cellulose binding"/>
    <property type="evidence" value="ECO:0007669"/>
    <property type="project" value="InterPro"/>
</dbReference>
<dbReference type="InterPro" id="IPR008965">
    <property type="entry name" value="CBM2/CBM3_carb-bd_dom_sf"/>
</dbReference>
<dbReference type="Proteomes" id="UP000637643">
    <property type="component" value="Unassembled WGS sequence"/>
</dbReference>
<evidence type="ECO:0000313" key="13">
    <source>
        <dbReference type="Proteomes" id="UP000637643"/>
    </source>
</evidence>
<comment type="similarity">
    <text evidence="2 8">Belongs to the glycosyl hydrolase 5 (cellulase A) family.</text>
</comment>
<comment type="caution">
    <text evidence="12">The sequence shown here is derived from an EMBL/GenBank/DDBJ whole genome shotgun (WGS) entry which is preliminary data.</text>
</comment>
<dbReference type="EC" id="3.2.1.4" evidence="8"/>
<protein>
    <recommendedName>
        <fullName evidence="8">Endoglucanase</fullName>
        <ecNumber evidence="8">3.2.1.4</ecNumber>
    </recommendedName>
</protein>
<keyword evidence="3 8" id="KW-0378">Hydrolase</keyword>
<evidence type="ECO:0000256" key="3">
    <source>
        <dbReference type="ARBA" id="ARBA00022801"/>
    </source>
</evidence>
<feature type="signal peptide" evidence="10">
    <location>
        <begin position="1"/>
        <end position="28"/>
    </location>
</feature>
<feature type="chain" id="PRO_5039679954" description="Endoglucanase" evidence="10">
    <location>
        <begin position="29"/>
        <end position="539"/>
    </location>
</feature>
<keyword evidence="4 8" id="KW-0136">Cellulose degradation</keyword>
<evidence type="ECO:0000259" key="11">
    <source>
        <dbReference type="PROSITE" id="PS51172"/>
    </source>
</evidence>
<dbReference type="RefSeq" id="WP_189027509.1">
    <property type="nucleotide sequence ID" value="NZ_BMKR01000015.1"/>
</dbReference>
<evidence type="ECO:0000256" key="5">
    <source>
        <dbReference type="ARBA" id="ARBA00023277"/>
    </source>
</evidence>
<dbReference type="AlphaFoldDB" id="A0A917CIE1"/>
<evidence type="ECO:0000256" key="1">
    <source>
        <dbReference type="ARBA" id="ARBA00000966"/>
    </source>
</evidence>
<feature type="domain" description="CBM3" evidence="11">
    <location>
        <begin position="389"/>
        <end position="539"/>
    </location>
</feature>
<dbReference type="Pfam" id="PF00150">
    <property type="entry name" value="Cellulase"/>
    <property type="match status" value="1"/>
</dbReference>
<dbReference type="InterPro" id="IPR017853">
    <property type="entry name" value="GH"/>
</dbReference>
<dbReference type="InterPro" id="IPR001547">
    <property type="entry name" value="Glyco_hydro_5"/>
</dbReference>
<evidence type="ECO:0000256" key="6">
    <source>
        <dbReference type="ARBA" id="ARBA00023295"/>
    </source>
</evidence>
<gene>
    <name evidence="12" type="ORF">GCM10010912_37350</name>
</gene>
<dbReference type="SMART" id="SM01067">
    <property type="entry name" value="CBM_3"/>
    <property type="match status" value="1"/>
</dbReference>
<dbReference type="Gene3D" id="3.20.20.80">
    <property type="entry name" value="Glycosidases"/>
    <property type="match status" value="1"/>
</dbReference>
<proteinExistence type="inferred from homology"/>
<evidence type="ECO:0000256" key="8">
    <source>
        <dbReference type="RuleBase" id="RU361153"/>
    </source>
</evidence>
<dbReference type="PANTHER" id="PTHR34142:SF1">
    <property type="entry name" value="GLYCOSIDE HYDROLASE FAMILY 5 DOMAIN-CONTAINING PROTEIN"/>
    <property type="match status" value="1"/>
</dbReference>
<sequence>MRNTLCFTFRRMSLMVAILVLISTFAWPSQQAEAAAVPVKGFYVSGTNLMDATGSPFIMRGVNHAHTWYKNDLTAAIPAIAATGSNTVRIVLSNGSRWSQDTLSEVQAILALCDQYKLTAMLEVHDATGSDHPSDLNAAVNYWISIKDALIGKEDRVIVNIANEWYGSWNTDTWSSGYQSAIPALRNAGIRNTLVVDAAGYGQYPNSIFTAGKTVFDSDPLKNTIFSIHMYEYSGGNAATVTSNIDNALVIGVPVIIGEFGDRHTSGDVDEDTIMSYSRQKGVGWLAWSWYGNGGGVEYLDLATGPAGTLTAWGSKVVNGVNGTLATSVLNKIYTTPGYQPVPDGGTTPTATPSPTASATPAPTTTPGPTVTPGPTATPTATAQPTAEPAGNLVVEYRAGDTHAADNQIKPYFNIKNNGSTAVNLSELQLRYYFTKEGTQTLNATIDWAQVGAERITPAFAAASGTNADTYLELSFTSSAGMIPAGGQTGDIQLRVHKSDWSNFNEANDFSFDPLKTAYASWDQVTLHQNGALVWGIAP</sequence>
<dbReference type="GO" id="GO:0008810">
    <property type="term" value="F:cellulase activity"/>
    <property type="evidence" value="ECO:0007669"/>
    <property type="project" value="UniProtKB-EC"/>
</dbReference>
<keyword evidence="7 8" id="KW-0624">Polysaccharide degradation</keyword>
<evidence type="ECO:0000313" key="12">
    <source>
        <dbReference type="EMBL" id="GGF88693.1"/>
    </source>
</evidence>
<evidence type="ECO:0000256" key="2">
    <source>
        <dbReference type="ARBA" id="ARBA00005641"/>
    </source>
</evidence>
<keyword evidence="6 8" id="KW-0326">Glycosidase</keyword>
<dbReference type="PROSITE" id="PS51172">
    <property type="entry name" value="CBM3"/>
    <property type="match status" value="1"/>
</dbReference>
<dbReference type="GO" id="GO:0030245">
    <property type="term" value="P:cellulose catabolic process"/>
    <property type="evidence" value="ECO:0007669"/>
    <property type="project" value="UniProtKB-KW"/>
</dbReference>
<keyword evidence="13" id="KW-1185">Reference proteome</keyword>
<dbReference type="EMBL" id="BMKR01000015">
    <property type="protein sequence ID" value="GGF88693.1"/>
    <property type="molecule type" value="Genomic_DNA"/>
</dbReference>
<evidence type="ECO:0000256" key="4">
    <source>
        <dbReference type="ARBA" id="ARBA00023001"/>
    </source>
</evidence>
<dbReference type="SUPFAM" id="SSF49384">
    <property type="entry name" value="Carbohydrate-binding domain"/>
    <property type="match status" value="1"/>
</dbReference>
<evidence type="ECO:0000256" key="10">
    <source>
        <dbReference type="SAM" id="SignalP"/>
    </source>
</evidence>
<dbReference type="PANTHER" id="PTHR34142">
    <property type="entry name" value="ENDO-BETA-1,4-GLUCANASE A"/>
    <property type="match status" value="1"/>
</dbReference>